<protein>
    <submittedName>
        <fullName evidence="2">Bifunctional pyridoxamine 5'-phosphate oxidase family protein/GNAT family N-acetyltransferase</fullName>
    </submittedName>
</protein>
<dbReference type="RefSeq" id="WP_275034551.1">
    <property type="nucleotide sequence ID" value="NZ_CP118615.1"/>
</dbReference>
<dbReference type="Gene3D" id="2.30.110.10">
    <property type="entry name" value="Electron Transport, Fmn-binding Protein, Chain A"/>
    <property type="match status" value="1"/>
</dbReference>
<dbReference type="InterPro" id="IPR024747">
    <property type="entry name" value="Pyridox_Oxase-rel"/>
</dbReference>
<dbReference type="Gene3D" id="3.40.630.30">
    <property type="match status" value="1"/>
</dbReference>
<proteinExistence type="predicted"/>
<keyword evidence="3" id="KW-1185">Reference proteome</keyword>
<dbReference type="InterPro" id="IPR000182">
    <property type="entry name" value="GNAT_dom"/>
</dbReference>
<dbReference type="PANTHER" id="PTHR43610">
    <property type="entry name" value="BLL6696 PROTEIN"/>
    <property type="match status" value="1"/>
</dbReference>
<evidence type="ECO:0000259" key="1">
    <source>
        <dbReference type="PROSITE" id="PS51186"/>
    </source>
</evidence>
<dbReference type="Proteomes" id="UP001219605">
    <property type="component" value="Chromosome"/>
</dbReference>
<dbReference type="SUPFAM" id="SSF55729">
    <property type="entry name" value="Acyl-CoA N-acyltransferases (Nat)"/>
    <property type="match status" value="1"/>
</dbReference>
<name>A0ABY7ZYU1_9ACTN</name>
<gene>
    <name evidence="2" type="ORF">PVK37_14725</name>
</gene>
<organism evidence="2 3">
    <name type="scientific">Micromonospora cathayae</name>
    <dbReference type="NCBI Taxonomy" id="3028804"/>
    <lineage>
        <taxon>Bacteria</taxon>
        <taxon>Bacillati</taxon>
        <taxon>Actinomycetota</taxon>
        <taxon>Actinomycetes</taxon>
        <taxon>Micromonosporales</taxon>
        <taxon>Micromonosporaceae</taxon>
        <taxon>Micromonospora</taxon>
    </lineage>
</organism>
<dbReference type="EMBL" id="CP118615">
    <property type="protein sequence ID" value="WDZ87566.1"/>
    <property type="molecule type" value="Genomic_DNA"/>
</dbReference>
<reference evidence="2 3" key="1">
    <citation type="submission" date="2023-02" db="EMBL/GenBank/DDBJ databases">
        <authorList>
            <person name="Mo P."/>
        </authorList>
    </citation>
    <scope>NUCLEOTIDE SEQUENCE [LARGE SCALE GENOMIC DNA]</scope>
    <source>
        <strain evidence="2 3">HUAS 3</strain>
    </source>
</reference>
<accession>A0ABY7ZYU1</accession>
<evidence type="ECO:0000313" key="3">
    <source>
        <dbReference type="Proteomes" id="UP001219605"/>
    </source>
</evidence>
<dbReference type="Pfam" id="PF13302">
    <property type="entry name" value="Acetyltransf_3"/>
    <property type="match status" value="1"/>
</dbReference>
<dbReference type="PROSITE" id="PS51186">
    <property type="entry name" value="GNAT"/>
    <property type="match status" value="1"/>
</dbReference>
<dbReference type="InterPro" id="IPR012349">
    <property type="entry name" value="Split_barrel_FMN-bd"/>
</dbReference>
<dbReference type="SUPFAM" id="SSF50475">
    <property type="entry name" value="FMN-binding split barrel"/>
    <property type="match status" value="1"/>
</dbReference>
<dbReference type="PANTHER" id="PTHR43610:SF1">
    <property type="entry name" value="N-ACETYLTRANSFERASE DOMAIN-CONTAINING PROTEIN"/>
    <property type="match status" value="1"/>
</dbReference>
<evidence type="ECO:0000313" key="2">
    <source>
        <dbReference type="EMBL" id="WDZ87566.1"/>
    </source>
</evidence>
<dbReference type="Pfam" id="PF12900">
    <property type="entry name" value="Pyridox_ox_2"/>
    <property type="match status" value="1"/>
</dbReference>
<dbReference type="InterPro" id="IPR016181">
    <property type="entry name" value="Acyl_CoA_acyltransferase"/>
</dbReference>
<sequence length="415" mass="45872">MYTPTARTTPHRARDRMSYEGAAAHAVLDEAYHCTLGFVVDGEPRLLPTLHVRVGETLYLHGSTGSRPLLAARGPAGLAVCVSVTLLDGLVYARSQFHHSANYRSVVAHGVAHLVTDAEEKATVLAALVEKVAAGRAAQSRPPSRRELAETAVLALPLREVSVRARTGGVQDEPTDLELPYWAGVVPLRRERGLPEPDAGVSVPVPDALRPARSPWLDPVPMRGDHVRLAPLDESHTDELWAATADPEVWRHLGGPQPDGPVGMRDVIRSALLMHARGERVPWVLRCAVTGAVVGTTSFYEVDPTQRSVAIGYTFLGRPWWRTGVNTEAKLMLLRRAFDELGAVRVVWHTDIRNERSQRAIARLGAHREGVLRMHRQRPDGSWRDTVQYSMVVDEWPEAQRRLRERLRPVAPVAS</sequence>
<feature type="domain" description="N-acetyltransferase" evidence="1">
    <location>
        <begin position="227"/>
        <end position="388"/>
    </location>
</feature>